<proteinExistence type="predicted"/>
<dbReference type="PANTHER" id="PTHR46825">
    <property type="entry name" value="D-ALANYL-D-ALANINE-CARBOXYPEPTIDASE/ENDOPEPTIDASE AMPH"/>
    <property type="match status" value="1"/>
</dbReference>
<evidence type="ECO:0000313" key="3">
    <source>
        <dbReference type="EMBL" id="GHG01358.1"/>
    </source>
</evidence>
<feature type="domain" description="Beta-lactamase-related" evidence="2">
    <location>
        <begin position="48"/>
        <end position="351"/>
    </location>
</feature>
<dbReference type="RefSeq" id="WP_189772801.1">
    <property type="nucleotide sequence ID" value="NZ_BNCK01000008.1"/>
</dbReference>
<reference evidence="3" key="2">
    <citation type="submission" date="2020-09" db="EMBL/GenBank/DDBJ databases">
        <authorList>
            <person name="Sun Q."/>
            <person name="Kim S."/>
        </authorList>
    </citation>
    <scope>NUCLEOTIDE SEQUENCE</scope>
    <source>
        <strain evidence="3">KCTC 42731</strain>
    </source>
</reference>
<gene>
    <name evidence="3" type="ORF">GCM10017161_32540</name>
</gene>
<sequence>MKKHIFILLACMTYMPISFANTANVNPSKGLSPYEKELTKLLNSLNTVTGVPGFSVAVTHKGKLVASVATGFADVKNQQPATPDTTFRLASVSKLIGATMLAELVTLEQLDPDLGIGHYYPELNSKYHHITVRQLLSHTSGLPHYQVKDFDIYDQHFTSAVAAVKTLKNRDLLSRAGSEYLYSTHGYTLAGALYEKITKQPLSQAVKNFVARWTDKTTPAIENINALSPSSSKLYELTRDGAEPIAFGEKSYSVFGAGLFASASDLALFGAKVLEKSQNESPLGQLLFTPTKFLNGDLVSNDRFAVGFGWRISTDAQGRTVYHHAGATPGARSILAIFPEQEVSIAFLSNSSWISSIDKLAFALAGLYIDNATLDPKNNIKIEVKNKGQQVSSHTSCQVNMCYLTDNTTDYANWLNTFNTSNNPIKQWPLFTYSTKHGQRLLMVTKIGITSFEGKNNVFEIDAGKHQTYSIQLTETQ</sequence>
<comment type="caution">
    <text evidence="3">The sequence shown here is derived from an EMBL/GenBank/DDBJ whole genome shotgun (WGS) entry which is preliminary data.</text>
</comment>
<dbReference type="InterPro" id="IPR012338">
    <property type="entry name" value="Beta-lactam/transpept-like"/>
</dbReference>
<evidence type="ECO:0000313" key="4">
    <source>
        <dbReference type="Proteomes" id="UP000623842"/>
    </source>
</evidence>
<feature type="chain" id="PRO_5037794268" description="Beta-lactamase-related domain-containing protein" evidence="1">
    <location>
        <begin position="21"/>
        <end position="477"/>
    </location>
</feature>
<evidence type="ECO:0000256" key="1">
    <source>
        <dbReference type="SAM" id="SignalP"/>
    </source>
</evidence>
<dbReference type="InterPro" id="IPR050491">
    <property type="entry name" value="AmpC-like"/>
</dbReference>
<feature type="signal peptide" evidence="1">
    <location>
        <begin position="1"/>
        <end position="20"/>
    </location>
</feature>
<keyword evidence="4" id="KW-1185">Reference proteome</keyword>
<protein>
    <recommendedName>
        <fullName evidence="2">Beta-lactamase-related domain-containing protein</fullName>
    </recommendedName>
</protein>
<dbReference type="SUPFAM" id="SSF56601">
    <property type="entry name" value="beta-lactamase/transpeptidase-like"/>
    <property type="match status" value="1"/>
</dbReference>
<organism evidence="3 4">
    <name type="scientific">Thalassotalea marina</name>
    <dbReference type="NCBI Taxonomy" id="1673741"/>
    <lineage>
        <taxon>Bacteria</taxon>
        <taxon>Pseudomonadati</taxon>
        <taxon>Pseudomonadota</taxon>
        <taxon>Gammaproteobacteria</taxon>
        <taxon>Alteromonadales</taxon>
        <taxon>Colwelliaceae</taxon>
        <taxon>Thalassotalea</taxon>
    </lineage>
</organism>
<dbReference type="AlphaFoldDB" id="A0A919EN61"/>
<dbReference type="Gene3D" id="3.40.710.10">
    <property type="entry name" value="DD-peptidase/beta-lactamase superfamily"/>
    <property type="match status" value="1"/>
</dbReference>
<accession>A0A919EN61</accession>
<dbReference type="EMBL" id="BNCK01000008">
    <property type="protein sequence ID" value="GHG01358.1"/>
    <property type="molecule type" value="Genomic_DNA"/>
</dbReference>
<evidence type="ECO:0000259" key="2">
    <source>
        <dbReference type="Pfam" id="PF00144"/>
    </source>
</evidence>
<dbReference type="InterPro" id="IPR001466">
    <property type="entry name" value="Beta-lactam-related"/>
</dbReference>
<dbReference type="Proteomes" id="UP000623842">
    <property type="component" value="Unassembled WGS sequence"/>
</dbReference>
<dbReference type="Pfam" id="PF00144">
    <property type="entry name" value="Beta-lactamase"/>
    <property type="match status" value="1"/>
</dbReference>
<name>A0A919EN61_9GAMM</name>
<keyword evidence="1" id="KW-0732">Signal</keyword>
<reference evidence="3" key="1">
    <citation type="journal article" date="2014" name="Int. J. Syst. Evol. Microbiol.">
        <title>Complete genome sequence of Corynebacterium casei LMG S-19264T (=DSM 44701T), isolated from a smear-ripened cheese.</title>
        <authorList>
            <consortium name="US DOE Joint Genome Institute (JGI-PGF)"/>
            <person name="Walter F."/>
            <person name="Albersmeier A."/>
            <person name="Kalinowski J."/>
            <person name="Ruckert C."/>
        </authorList>
    </citation>
    <scope>NUCLEOTIDE SEQUENCE</scope>
    <source>
        <strain evidence="3">KCTC 42731</strain>
    </source>
</reference>
<dbReference type="PANTHER" id="PTHR46825:SF9">
    <property type="entry name" value="BETA-LACTAMASE-RELATED DOMAIN-CONTAINING PROTEIN"/>
    <property type="match status" value="1"/>
</dbReference>